<reference evidence="1 2" key="2">
    <citation type="journal article" date="2019" name="G3 (Bethesda)">
        <title>Hybrid Assembly of the Genome of the Entomopathogenic Nematode Steinernema carpocapsae Identifies the X-Chromosome.</title>
        <authorList>
            <person name="Serra L."/>
            <person name="Macchietto M."/>
            <person name="Macias-Munoz A."/>
            <person name="McGill C.J."/>
            <person name="Rodriguez I.M."/>
            <person name="Rodriguez B."/>
            <person name="Murad R."/>
            <person name="Mortazavi A."/>
        </authorList>
    </citation>
    <scope>NUCLEOTIDE SEQUENCE [LARGE SCALE GENOMIC DNA]</scope>
    <source>
        <strain evidence="1 2">ALL</strain>
    </source>
</reference>
<gene>
    <name evidence="1" type="ORF">L596_007691</name>
</gene>
<organism evidence="1 2">
    <name type="scientific">Steinernema carpocapsae</name>
    <name type="common">Entomopathogenic nematode</name>
    <dbReference type="NCBI Taxonomy" id="34508"/>
    <lineage>
        <taxon>Eukaryota</taxon>
        <taxon>Metazoa</taxon>
        <taxon>Ecdysozoa</taxon>
        <taxon>Nematoda</taxon>
        <taxon>Chromadorea</taxon>
        <taxon>Rhabditida</taxon>
        <taxon>Tylenchina</taxon>
        <taxon>Panagrolaimomorpha</taxon>
        <taxon>Strongyloidoidea</taxon>
        <taxon>Steinernematidae</taxon>
        <taxon>Steinernema</taxon>
    </lineage>
</organism>
<keyword evidence="2" id="KW-1185">Reference proteome</keyword>
<accession>A0A4U5PAH9</accession>
<protein>
    <submittedName>
        <fullName evidence="1">Uncharacterized protein</fullName>
    </submittedName>
</protein>
<reference evidence="1 2" key="1">
    <citation type="journal article" date="2015" name="Genome Biol.">
        <title>Comparative genomics of Steinernema reveals deeply conserved gene regulatory networks.</title>
        <authorList>
            <person name="Dillman A.R."/>
            <person name="Macchietto M."/>
            <person name="Porter C.F."/>
            <person name="Rogers A."/>
            <person name="Williams B."/>
            <person name="Antoshechkin I."/>
            <person name="Lee M.M."/>
            <person name="Goodwin Z."/>
            <person name="Lu X."/>
            <person name="Lewis E.E."/>
            <person name="Goodrich-Blair H."/>
            <person name="Stock S.P."/>
            <person name="Adams B.J."/>
            <person name="Sternberg P.W."/>
            <person name="Mortazavi A."/>
        </authorList>
    </citation>
    <scope>NUCLEOTIDE SEQUENCE [LARGE SCALE GENOMIC DNA]</scope>
    <source>
        <strain evidence="1 2">ALL</strain>
    </source>
</reference>
<evidence type="ECO:0000313" key="2">
    <source>
        <dbReference type="Proteomes" id="UP000298663"/>
    </source>
</evidence>
<comment type="caution">
    <text evidence="1">The sequence shown here is derived from an EMBL/GenBank/DDBJ whole genome shotgun (WGS) entry which is preliminary data.</text>
</comment>
<proteinExistence type="predicted"/>
<evidence type="ECO:0000313" key="1">
    <source>
        <dbReference type="EMBL" id="TKR93190.1"/>
    </source>
</evidence>
<dbReference type="AlphaFoldDB" id="A0A4U5PAH9"/>
<name>A0A4U5PAH9_STECR</name>
<dbReference type="Proteomes" id="UP000298663">
    <property type="component" value="Unassembled WGS sequence"/>
</dbReference>
<dbReference type="EMBL" id="AZBU02000002">
    <property type="protein sequence ID" value="TKR93190.1"/>
    <property type="molecule type" value="Genomic_DNA"/>
</dbReference>
<sequence length="210" mass="23250">MLGKRLANLSGNVVRLSGLHSKNCVNYGSPAHNRNVPNRVPGCEDWIIRARIPHFSDEFLAGIAKAINIMDCLPSLVGSSRRPSSPLFLRPALSQLCPSRSAKPSPNSKRFQKIELTDAFPSSRLFTFLDIHSIIHKSGIQEFVGSCQLNILHVEKLLHFGVRAVSNIFGLLKPIRIVEYPTFAVRKRLSAAVFLQQSGHVLPFFDNGGI</sequence>